<evidence type="ECO:0000313" key="8">
    <source>
        <dbReference type="Proteomes" id="UP001526430"/>
    </source>
</evidence>
<accession>A0ABT3NYY9</accession>
<dbReference type="Gene3D" id="1.10.10.10">
    <property type="entry name" value="Winged helix-like DNA-binding domain superfamily/Winged helix DNA-binding domain"/>
    <property type="match status" value="1"/>
</dbReference>
<organism evidence="7 8">
    <name type="scientific">Sabulicella glaciei</name>
    <dbReference type="NCBI Taxonomy" id="2984948"/>
    <lineage>
        <taxon>Bacteria</taxon>
        <taxon>Pseudomonadati</taxon>
        <taxon>Pseudomonadota</taxon>
        <taxon>Alphaproteobacteria</taxon>
        <taxon>Acetobacterales</taxon>
        <taxon>Acetobacteraceae</taxon>
        <taxon>Sabulicella</taxon>
    </lineage>
</organism>
<dbReference type="SUPFAM" id="SSF46785">
    <property type="entry name" value="Winged helix' DNA-binding domain"/>
    <property type="match status" value="1"/>
</dbReference>
<sequence>MDRAIDILNAFRWGDEGLSLTELANRTGLHKTTILRLAVSLQSSGMLTRTATGEFRLGTNILKLSAILRASQRLDREVQPFLERLAEECRESASLFIRDGDARICLVRVEAEQSVRDSTRRLVPMALDDTSAGLVLRGLRGRGAAPSGGPFSPVFTSGVTDPETASLSAPVYDAEGDVVGAMTVSGPAFRLTSEVAEQHGPKLSAQAEAFSATLGYRPDVSPARGAVPVRDVSTSRRPRGGTR</sequence>
<feature type="domain" description="IclR-ED" evidence="6">
    <location>
        <begin position="60"/>
        <end position="216"/>
    </location>
</feature>
<dbReference type="EMBL" id="JAPFQI010000016">
    <property type="protein sequence ID" value="MCW8087381.1"/>
    <property type="molecule type" value="Genomic_DNA"/>
</dbReference>
<dbReference type="PANTHER" id="PTHR30136:SF39">
    <property type="entry name" value="TRANSCRIPTIONAL REGULATORY PROTEIN"/>
    <property type="match status" value="1"/>
</dbReference>
<protein>
    <submittedName>
        <fullName evidence="7">IclR family transcriptional regulator</fullName>
    </submittedName>
</protein>
<dbReference type="Pfam" id="PF01614">
    <property type="entry name" value="IclR_C"/>
    <property type="match status" value="1"/>
</dbReference>
<dbReference type="PROSITE" id="PS51077">
    <property type="entry name" value="HTH_ICLR"/>
    <property type="match status" value="1"/>
</dbReference>
<dbReference type="PANTHER" id="PTHR30136">
    <property type="entry name" value="HELIX-TURN-HELIX TRANSCRIPTIONAL REGULATOR, ICLR FAMILY"/>
    <property type="match status" value="1"/>
</dbReference>
<dbReference type="CDD" id="cd18773">
    <property type="entry name" value="PDC1_HK_sensor"/>
    <property type="match status" value="1"/>
</dbReference>
<feature type="region of interest" description="Disordered" evidence="4">
    <location>
        <begin position="216"/>
        <end position="243"/>
    </location>
</feature>
<evidence type="ECO:0000256" key="4">
    <source>
        <dbReference type="SAM" id="MobiDB-lite"/>
    </source>
</evidence>
<dbReference type="PROSITE" id="PS51078">
    <property type="entry name" value="ICLR_ED"/>
    <property type="match status" value="1"/>
</dbReference>
<keyword evidence="2" id="KW-0238">DNA-binding</keyword>
<dbReference type="InterPro" id="IPR029016">
    <property type="entry name" value="GAF-like_dom_sf"/>
</dbReference>
<gene>
    <name evidence="7" type="ORF">OF850_17260</name>
</gene>
<evidence type="ECO:0000256" key="1">
    <source>
        <dbReference type="ARBA" id="ARBA00023015"/>
    </source>
</evidence>
<dbReference type="SUPFAM" id="SSF55781">
    <property type="entry name" value="GAF domain-like"/>
    <property type="match status" value="1"/>
</dbReference>
<dbReference type="InterPro" id="IPR014757">
    <property type="entry name" value="Tscrpt_reg_IclR_C"/>
</dbReference>
<comment type="caution">
    <text evidence="7">The sequence shown here is derived from an EMBL/GenBank/DDBJ whole genome shotgun (WGS) entry which is preliminary data.</text>
</comment>
<dbReference type="InterPro" id="IPR050707">
    <property type="entry name" value="HTH_MetabolicPath_Reg"/>
</dbReference>
<evidence type="ECO:0000313" key="7">
    <source>
        <dbReference type="EMBL" id="MCW8087381.1"/>
    </source>
</evidence>
<keyword evidence="8" id="KW-1185">Reference proteome</keyword>
<evidence type="ECO:0000256" key="3">
    <source>
        <dbReference type="ARBA" id="ARBA00023163"/>
    </source>
</evidence>
<keyword evidence="1" id="KW-0805">Transcription regulation</keyword>
<evidence type="ECO:0000259" key="6">
    <source>
        <dbReference type="PROSITE" id="PS51078"/>
    </source>
</evidence>
<evidence type="ECO:0000259" key="5">
    <source>
        <dbReference type="PROSITE" id="PS51077"/>
    </source>
</evidence>
<dbReference type="InterPro" id="IPR036390">
    <property type="entry name" value="WH_DNA-bd_sf"/>
</dbReference>
<dbReference type="InterPro" id="IPR036388">
    <property type="entry name" value="WH-like_DNA-bd_sf"/>
</dbReference>
<reference evidence="7 8" key="1">
    <citation type="submission" date="2022-10" db="EMBL/GenBank/DDBJ databases">
        <title>Roseococcus glaciei nov., sp. nov., isolated from glacier.</title>
        <authorList>
            <person name="Liu Q."/>
            <person name="Xin Y.-H."/>
        </authorList>
    </citation>
    <scope>NUCLEOTIDE SEQUENCE [LARGE SCALE GENOMIC DNA]</scope>
    <source>
        <strain evidence="7 8">MDT2-1-1</strain>
    </source>
</reference>
<dbReference type="SMART" id="SM00346">
    <property type="entry name" value="HTH_ICLR"/>
    <property type="match status" value="1"/>
</dbReference>
<name>A0ABT3NYY9_9PROT</name>
<dbReference type="RefSeq" id="WP_301591574.1">
    <property type="nucleotide sequence ID" value="NZ_JAPFQI010000016.1"/>
</dbReference>
<dbReference type="Proteomes" id="UP001526430">
    <property type="component" value="Unassembled WGS sequence"/>
</dbReference>
<dbReference type="Pfam" id="PF09339">
    <property type="entry name" value="HTH_IclR"/>
    <property type="match status" value="1"/>
</dbReference>
<proteinExistence type="predicted"/>
<dbReference type="Gene3D" id="3.30.450.40">
    <property type="match status" value="2"/>
</dbReference>
<feature type="domain" description="HTH iclR-type" evidence="5">
    <location>
        <begin position="1"/>
        <end position="59"/>
    </location>
</feature>
<dbReference type="InterPro" id="IPR005471">
    <property type="entry name" value="Tscrpt_reg_IclR_N"/>
</dbReference>
<keyword evidence="3" id="KW-0804">Transcription</keyword>
<evidence type="ECO:0000256" key="2">
    <source>
        <dbReference type="ARBA" id="ARBA00023125"/>
    </source>
</evidence>